<dbReference type="AlphaFoldDB" id="A0A150PME4"/>
<dbReference type="SUPFAM" id="SSF49590">
    <property type="entry name" value="PHL pollen allergen"/>
    <property type="match status" value="1"/>
</dbReference>
<evidence type="ECO:0000313" key="4">
    <source>
        <dbReference type="EMBL" id="KYF56897.1"/>
    </source>
</evidence>
<dbReference type="PANTHER" id="PTHR31836">
    <property type="match status" value="1"/>
</dbReference>
<dbReference type="PROSITE" id="PS50842">
    <property type="entry name" value="EXPANSIN_EG45"/>
    <property type="match status" value="1"/>
</dbReference>
<dbReference type="Gene3D" id="2.40.40.10">
    <property type="entry name" value="RlpA-like domain"/>
    <property type="match status" value="1"/>
</dbReference>
<sequence length="337" mass="34344">MKLDYVPTGILWPLLSLIALGVAGCGDDGNGDAGGTESTSTATATGGEGGAGAVGSGGASGATTGAGAGPGSSTTTGATSTSSGDPSNTTAATTTATTGAGGASVSCDYPAEHANGSITFYTLDMGSAEVNCSYQITGRNPDVVAHVPFGGGQYFAAMNTEDYNSAGMCGACVEVSRDDGRKVQAMVVDQCPIATNPKCVRGHIDLSKNAFLKIGEEREGYLGTTNGGAAGKISWRYIPCPTTSPVTFRLKDATNKYWNEILVEGHAHPIEKVEVEINGTWQTATRQPYNYFVVGDGNMGNAPYHVRATDINGSTVEAMLELKGGEQPASAQLPACN</sequence>
<dbReference type="CDD" id="cd22272">
    <property type="entry name" value="DPBB_EXLX1-like"/>
    <property type="match status" value="1"/>
</dbReference>
<name>A0A150PME4_SORCE</name>
<dbReference type="NCBIfam" id="NF041144">
    <property type="entry name" value="expansin_EXLX1"/>
    <property type="match status" value="1"/>
</dbReference>
<feature type="compositionally biased region" description="Low complexity" evidence="2">
    <location>
        <begin position="71"/>
        <end position="98"/>
    </location>
</feature>
<reference evidence="4 5" key="1">
    <citation type="submission" date="2014-02" db="EMBL/GenBank/DDBJ databases">
        <title>The small core and large imbalanced accessory genome model reveals a collaborative survival strategy of Sorangium cellulosum strains in nature.</title>
        <authorList>
            <person name="Han K."/>
            <person name="Peng R."/>
            <person name="Blom J."/>
            <person name="Li Y.-Z."/>
        </authorList>
    </citation>
    <scope>NUCLEOTIDE SEQUENCE [LARGE SCALE GENOMIC DNA]</scope>
    <source>
        <strain evidence="4 5">So0157-18</strain>
    </source>
</reference>
<dbReference type="InterPro" id="IPR051477">
    <property type="entry name" value="Expansin_CellWall"/>
</dbReference>
<dbReference type="InterPro" id="IPR049818">
    <property type="entry name" value="Expansin_EXLX1-like"/>
</dbReference>
<keyword evidence="1" id="KW-0732">Signal</keyword>
<proteinExistence type="predicted"/>
<gene>
    <name evidence="4" type="ORF">BE04_22035</name>
</gene>
<dbReference type="Gene3D" id="2.60.40.760">
    <property type="entry name" value="Expansin, cellulose-binding-like domain"/>
    <property type="match status" value="1"/>
</dbReference>
<evidence type="ECO:0000313" key="5">
    <source>
        <dbReference type="Proteomes" id="UP000075604"/>
    </source>
</evidence>
<organism evidence="4 5">
    <name type="scientific">Sorangium cellulosum</name>
    <name type="common">Polyangium cellulosum</name>
    <dbReference type="NCBI Taxonomy" id="56"/>
    <lineage>
        <taxon>Bacteria</taxon>
        <taxon>Pseudomonadati</taxon>
        <taxon>Myxococcota</taxon>
        <taxon>Polyangia</taxon>
        <taxon>Polyangiales</taxon>
        <taxon>Polyangiaceae</taxon>
        <taxon>Sorangium</taxon>
    </lineage>
</organism>
<dbReference type="InterPro" id="IPR007112">
    <property type="entry name" value="Expansin/allergen_DPBB_dom"/>
</dbReference>
<evidence type="ECO:0000256" key="1">
    <source>
        <dbReference type="ARBA" id="ARBA00022729"/>
    </source>
</evidence>
<comment type="caution">
    <text evidence="4">The sequence shown here is derived from an EMBL/GenBank/DDBJ whole genome shotgun (WGS) entry which is preliminary data.</text>
</comment>
<dbReference type="PROSITE" id="PS51257">
    <property type="entry name" value="PROKAR_LIPOPROTEIN"/>
    <property type="match status" value="1"/>
</dbReference>
<evidence type="ECO:0000256" key="2">
    <source>
        <dbReference type="SAM" id="MobiDB-lite"/>
    </source>
</evidence>
<feature type="region of interest" description="Disordered" evidence="2">
    <location>
        <begin position="31"/>
        <end position="101"/>
    </location>
</feature>
<feature type="compositionally biased region" description="Low complexity" evidence="2">
    <location>
        <begin position="35"/>
        <end position="45"/>
    </location>
</feature>
<dbReference type="EMBL" id="JELX01001990">
    <property type="protein sequence ID" value="KYF56897.1"/>
    <property type="molecule type" value="Genomic_DNA"/>
</dbReference>
<dbReference type="InterPro" id="IPR036749">
    <property type="entry name" value="Expansin_CBD_sf"/>
</dbReference>
<feature type="domain" description="Expansin-like EG45" evidence="3">
    <location>
        <begin position="129"/>
        <end position="245"/>
    </location>
</feature>
<evidence type="ECO:0000259" key="3">
    <source>
        <dbReference type="PROSITE" id="PS50842"/>
    </source>
</evidence>
<accession>A0A150PME4</accession>
<dbReference type="Proteomes" id="UP000075604">
    <property type="component" value="Unassembled WGS sequence"/>
</dbReference>
<feature type="compositionally biased region" description="Gly residues" evidence="2">
    <location>
        <begin position="46"/>
        <end position="70"/>
    </location>
</feature>
<dbReference type="InterPro" id="IPR036908">
    <property type="entry name" value="RlpA-like_sf"/>
</dbReference>
<dbReference type="SUPFAM" id="SSF50685">
    <property type="entry name" value="Barwin-like endoglucanases"/>
    <property type="match status" value="1"/>
</dbReference>
<dbReference type="PANTHER" id="PTHR31836:SF21">
    <property type="entry name" value="EXPANSIN-LIKE PROTEIN 7"/>
    <property type="match status" value="1"/>
</dbReference>
<protein>
    <recommendedName>
        <fullName evidence="3">Expansin-like EG45 domain-containing protein</fullName>
    </recommendedName>
</protein>